<evidence type="ECO:0000313" key="2">
    <source>
        <dbReference type="Proteomes" id="UP000318815"/>
    </source>
</evidence>
<dbReference type="RefSeq" id="WP_146307627.1">
    <property type="nucleotide sequence ID" value="NZ_VOHS01000042.1"/>
</dbReference>
<dbReference type="Proteomes" id="UP000318815">
    <property type="component" value="Unassembled WGS sequence"/>
</dbReference>
<comment type="caution">
    <text evidence="1">The sequence shown here is derived from an EMBL/GenBank/DDBJ whole genome shotgun (WGS) entry which is preliminary data.</text>
</comment>
<gene>
    <name evidence="1" type="ORF">FEF09_24875</name>
</gene>
<sequence>MLDTMLLHIDKASSQAVYAQLANGLIKLIRSGVLKPGTPALYPGNGGRDAYPSRTVVAAYDEMAAQDWIYSKPRSGMVVAENLPDLKPGLSVPVYRQQQTNQPEPLIRNGNIAM</sequence>
<evidence type="ECO:0008006" key="3">
    <source>
        <dbReference type="Google" id="ProtNLM"/>
    </source>
</evidence>
<dbReference type="InterPro" id="IPR036390">
    <property type="entry name" value="WH_DNA-bd_sf"/>
</dbReference>
<dbReference type="OrthoDB" id="594134at2"/>
<organism evidence="1 2">
    <name type="scientific">Chitinophaga pinensis</name>
    <dbReference type="NCBI Taxonomy" id="79329"/>
    <lineage>
        <taxon>Bacteria</taxon>
        <taxon>Pseudomonadati</taxon>
        <taxon>Bacteroidota</taxon>
        <taxon>Chitinophagia</taxon>
        <taxon>Chitinophagales</taxon>
        <taxon>Chitinophagaceae</taxon>
        <taxon>Chitinophaga</taxon>
    </lineage>
</organism>
<dbReference type="EMBL" id="VOHS01000042">
    <property type="protein sequence ID" value="TWV95109.1"/>
    <property type="molecule type" value="Genomic_DNA"/>
</dbReference>
<protein>
    <recommendedName>
        <fullName evidence="3">GntR family transcriptional regulator</fullName>
    </recommendedName>
</protein>
<accession>A0A5C6LQE4</accession>
<name>A0A5C6LQE4_9BACT</name>
<proteinExistence type="predicted"/>
<dbReference type="SUPFAM" id="SSF46785">
    <property type="entry name" value="Winged helix' DNA-binding domain"/>
    <property type="match status" value="1"/>
</dbReference>
<keyword evidence="2" id="KW-1185">Reference proteome</keyword>
<evidence type="ECO:0000313" key="1">
    <source>
        <dbReference type="EMBL" id="TWV95109.1"/>
    </source>
</evidence>
<reference evidence="1 2" key="1">
    <citation type="submission" date="2019-08" db="EMBL/GenBank/DDBJ databases">
        <title>Whole genome sequencing of chitin degrading bacteria Chitinophaga pinensis YS16.</title>
        <authorList>
            <person name="Singh R.P."/>
            <person name="Manchanda G."/>
            <person name="Maurya I.K."/>
            <person name="Joshi N.K."/>
            <person name="Srivastava A.K."/>
        </authorList>
    </citation>
    <scope>NUCLEOTIDE SEQUENCE [LARGE SCALE GENOMIC DNA]</scope>
    <source>
        <strain evidence="1 2">YS-16</strain>
    </source>
</reference>
<dbReference type="AlphaFoldDB" id="A0A5C6LQE4"/>